<evidence type="ECO:0000256" key="3">
    <source>
        <dbReference type="ARBA" id="ARBA00010763"/>
    </source>
</evidence>
<dbReference type="RefSeq" id="WP_127705014.1">
    <property type="nucleotide sequence ID" value="NZ_SACK01000004.1"/>
</dbReference>
<dbReference type="InterPro" id="IPR001453">
    <property type="entry name" value="MoaB/Mog_dom"/>
</dbReference>
<dbReference type="EC" id="2.10.1.1" evidence="6"/>
<dbReference type="Gene3D" id="2.170.190.11">
    <property type="entry name" value="Molybdopterin biosynthesis moea protein, domain 3"/>
    <property type="match status" value="1"/>
</dbReference>
<dbReference type="SUPFAM" id="SSF63867">
    <property type="entry name" value="MoeA C-terminal domain-like"/>
    <property type="match status" value="1"/>
</dbReference>
<dbReference type="InterPro" id="IPR005111">
    <property type="entry name" value="MoeA_C_domain_IV"/>
</dbReference>
<dbReference type="GO" id="GO:0006777">
    <property type="term" value="P:Mo-molybdopterin cofactor biosynthetic process"/>
    <property type="evidence" value="ECO:0007669"/>
    <property type="project" value="UniProtKB-UniRule"/>
</dbReference>
<dbReference type="Proteomes" id="UP000282759">
    <property type="component" value="Unassembled WGS sequence"/>
</dbReference>
<comment type="cofactor">
    <cofactor evidence="6">
        <name>Mg(2+)</name>
        <dbReference type="ChEBI" id="CHEBI:18420"/>
    </cofactor>
</comment>
<keyword evidence="6" id="KW-0460">Magnesium</keyword>
<evidence type="ECO:0000256" key="2">
    <source>
        <dbReference type="ARBA" id="ARBA00005046"/>
    </source>
</evidence>
<dbReference type="InterPro" id="IPR038987">
    <property type="entry name" value="MoeA-like"/>
</dbReference>
<dbReference type="InterPro" id="IPR005110">
    <property type="entry name" value="MoeA_linker/N"/>
</dbReference>
<evidence type="ECO:0000256" key="4">
    <source>
        <dbReference type="ARBA" id="ARBA00023150"/>
    </source>
</evidence>
<feature type="domain" description="MoaB/Mog" evidence="7">
    <location>
        <begin position="176"/>
        <end position="315"/>
    </location>
</feature>
<evidence type="ECO:0000259" key="7">
    <source>
        <dbReference type="SMART" id="SM00852"/>
    </source>
</evidence>
<comment type="catalytic activity">
    <reaction evidence="5">
        <text>adenylyl-molybdopterin + molybdate = Mo-molybdopterin + AMP + H(+)</text>
        <dbReference type="Rhea" id="RHEA:35047"/>
        <dbReference type="ChEBI" id="CHEBI:15378"/>
        <dbReference type="ChEBI" id="CHEBI:36264"/>
        <dbReference type="ChEBI" id="CHEBI:62727"/>
        <dbReference type="ChEBI" id="CHEBI:71302"/>
        <dbReference type="ChEBI" id="CHEBI:456215"/>
        <dbReference type="EC" id="2.10.1.1"/>
    </reaction>
</comment>
<evidence type="ECO:0000256" key="6">
    <source>
        <dbReference type="RuleBase" id="RU365090"/>
    </source>
</evidence>
<dbReference type="Pfam" id="PF03454">
    <property type="entry name" value="MoeA_C"/>
    <property type="match status" value="1"/>
</dbReference>
<dbReference type="InterPro" id="IPR036135">
    <property type="entry name" value="MoeA_linker/N_sf"/>
</dbReference>
<comment type="similarity">
    <text evidence="3 6">Belongs to the MoeA family.</text>
</comment>
<dbReference type="Gene3D" id="3.40.980.10">
    <property type="entry name" value="MoaB/Mog-like domain"/>
    <property type="match status" value="1"/>
</dbReference>
<comment type="pathway">
    <text evidence="2 6">Cofactor biosynthesis; molybdopterin biosynthesis.</text>
</comment>
<accession>A0A437MSM5</accession>
<dbReference type="PANTHER" id="PTHR10192:SF5">
    <property type="entry name" value="GEPHYRIN"/>
    <property type="match status" value="1"/>
</dbReference>
<dbReference type="InterPro" id="IPR036688">
    <property type="entry name" value="MoeA_C_domain_IV_sf"/>
</dbReference>
<dbReference type="GO" id="GO:0061599">
    <property type="term" value="F:molybdopterin molybdotransferase activity"/>
    <property type="evidence" value="ECO:0007669"/>
    <property type="project" value="UniProtKB-UniRule"/>
</dbReference>
<reference evidence="8 9" key="1">
    <citation type="submission" date="2019-01" db="EMBL/GenBank/DDBJ databases">
        <authorList>
            <person name="Chen W.-M."/>
        </authorList>
    </citation>
    <scope>NUCLEOTIDE SEQUENCE [LARGE SCALE GENOMIC DNA]</scope>
    <source>
        <strain evidence="8 9">YBJ-36</strain>
    </source>
</reference>
<dbReference type="InterPro" id="IPR008284">
    <property type="entry name" value="MoCF_biosynth_CS"/>
</dbReference>
<dbReference type="Pfam" id="PF03453">
    <property type="entry name" value="MoeA_N"/>
    <property type="match status" value="1"/>
</dbReference>
<evidence type="ECO:0000313" key="9">
    <source>
        <dbReference type="Proteomes" id="UP000282759"/>
    </source>
</evidence>
<dbReference type="SUPFAM" id="SSF53218">
    <property type="entry name" value="Molybdenum cofactor biosynthesis proteins"/>
    <property type="match status" value="1"/>
</dbReference>
<keyword evidence="6" id="KW-0500">Molybdenum</keyword>
<keyword evidence="6 8" id="KW-0808">Transferase</keyword>
<dbReference type="InterPro" id="IPR036425">
    <property type="entry name" value="MoaB/Mog-like_dom_sf"/>
</dbReference>
<dbReference type="EMBL" id="SACK01000004">
    <property type="protein sequence ID" value="RVU00652.1"/>
    <property type="molecule type" value="Genomic_DNA"/>
</dbReference>
<evidence type="ECO:0000256" key="1">
    <source>
        <dbReference type="ARBA" id="ARBA00002901"/>
    </source>
</evidence>
<dbReference type="SUPFAM" id="SSF63882">
    <property type="entry name" value="MoeA N-terminal region -like"/>
    <property type="match status" value="1"/>
</dbReference>
<comment type="caution">
    <text evidence="8">The sequence shown here is derived from an EMBL/GenBank/DDBJ whole genome shotgun (WGS) entry which is preliminary data.</text>
</comment>
<gene>
    <name evidence="8" type="ORF">EOD41_11670</name>
</gene>
<evidence type="ECO:0000256" key="5">
    <source>
        <dbReference type="ARBA" id="ARBA00047317"/>
    </source>
</evidence>
<dbReference type="UniPathway" id="UPA00344"/>
<dbReference type="CDD" id="cd00887">
    <property type="entry name" value="MoeA"/>
    <property type="match status" value="1"/>
</dbReference>
<name>A0A437MSM5_9SPHI</name>
<organism evidence="8 9">
    <name type="scientific">Mucilaginibacter limnophilus</name>
    <dbReference type="NCBI Taxonomy" id="1932778"/>
    <lineage>
        <taxon>Bacteria</taxon>
        <taxon>Pseudomonadati</taxon>
        <taxon>Bacteroidota</taxon>
        <taxon>Sphingobacteriia</taxon>
        <taxon>Sphingobacteriales</taxon>
        <taxon>Sphingobacteriaceae</taxon>
        <taxon>Mucilaginibacter</taxon>
    </lineage>
</organism>
<dbReference type="PROSITE" id="PS01079">
    <property type="entry name" value="MOCF_BIOSYNTHESIS_2"/>
    <property type="match status" value="1"/>
</dbReference>
<proteinExistence type="inferred from homology"/>
<dbReference type="AlphaFoldDB" id="A0A437MSM5"/>
<keyword evidence="9" id="KW-1185">Reference proteome</keyword>
<dbReference type="OrthoDB" id="9804758at2"/>
<keyword evidence="6" id="KW-0479">Metal-binding</keyword>
<keyword evidence="4 6" id="KW-0501">Molybdenum cofactor biosynthesis</keyword>
<dbReference type="PANTHER" id="PTHR10192">
    <property type="entry name" value="MOLYBDOPTERIN BIOSYNTHESIS PROTEIN"/>
    <property type="match status" value="1"/>
</dbReference>
<dbReference type="GO" id="GO:0005829">
    <property type="term" value="C:cytosol"/>
    <property type="evidence" value="ECO:0007669"/>
    <property type="project" value="TreeGrafter"/>
</dbReference>
<evidence type="ECO:0000313" key="8">
    <source>
        <dbReference type="EMBL" id="RVU00652.1"/>
    </source>
</evidence>
<comment type="function">
    <text evidence="1 6">Catalyzes the insertion of molybdate into adenylated molybdopterin with the concomitant release of AMP.</text>
</comment>
<protein>
    <recommendedName>
        <fullName evidence="6">Molybdopterin molybdenumtransferase</fullName>
        <ecNumber evidence="6">2.10.1.1</ecNumber>
    </recommendedName>
</protein>
<sequence>MRTVEEAERIILENKADLGNEIVLFTEATGRVLAENIKADRDMPPFNRVAMDGIAVKYEAIEKGNTVFRKIAVQAAGDAPAEIKALDECIEIMTGAMLPESVDTVIPYEQIDLNEEGAVVLSSIVAKGQNIHTQGRDRKQGDILAVPGQVITPAVLSLITSVGEEEIRVKKLPRVVVVSTGDEVIDVRETPKPHQIRRSNNYTVQSILKDNGIHADILHLPDEADIMERQLAHCLQYYDAIILTGGVSAGKFDLLPEVLERLFVKQIFHKVAQRPGKPFWFGKHENGVLVFAFPGNPVAAFMCTHRYFLPWLRATLGMIEKPAMYAVLDNDVTFKPELVYFMQVKLLMNNKAQLIAEPVTGNGSGDFANLADADAFMELPADKSEFKKGEVYRIIMIHRFRFHR</sequence>
<dbReference type="Gene3D" id="2.40.340.10">
    <property type="entry name" value="MoeA, C-terminal, domain IV"/>
    <property type="match status" value="1"/>
</dbReference>
<dbReference type="SMART" id="SM00852">
    <property type="entry name" value="MoCF_biosynth"/>
    <property type="match status" value="1"/>
</dbReference>
<dbReference type="Pfam" id="PF00994">
    <property type="entry name" value="MoCF_biosynth"/>
    <property type="match status" value="1"/>
</dbReference>
<dbReference type="GO" id="GO:0046872">
    <property type="term" value="F:metal ion binding"/>
    <property type="evidence" value="ECO:0007669"/>
    <property type="project" value="UniProtKB-UniRule"/>
</dbReference>
<dbReference type="NCBIfam" id="TIGR00177">
    <property type="entry name" value="molyb_syn"/>
    <property type="match status" value="1"/>
</dbReference>
<dbReference type="Gene3D" id="3.90.105.10">
    <property type="entry name" value="Molybdopterin biosynthesis moea protein, domain 2"/>
    <property type="match status" value="1"/>
</dbReference>